<dbReference type="InterPro" id="IPR051931">
    <property type="entry name" value="PAK3-like"/>
</dbReference>
<dbReference type="PANTHER" id="PTHR45832">
    <property type="entry name" value="SERINE/THREONINE-PROTEIN KINASE SAMKA-RELATED-RELATED"/>
    <property type="match status" value="1"/>
</dbReference>
<dbReference type="PROSITE" id="PS00108">
    <property type="entry name" value="PROTEIN_KINASE_ST"/>
    <property type="match status" value="1"/>
</dbReference>
<evidence type="ECO:0000256" key="8">
    <source>
        <dbReference type="ARBA" id="ARBA00022777"/>
    </source>
</evidence>
<dbReference type="InterPro" id="IPR000095">
    <property type="entry name" value="CRIB_dom"/>
</dbReference>
<keyword evidence="6" id="KW-0808">Transferase</keyword>
<dbReference type="OrthoDB" id="1022360at2759"/>
<dbReference type="PROSITE" id="PS50011">
    <property type="entry name" value="PROTEIN_KINASE_DOM"/>
    <property type="match status" value="1"/>
</dbReference>
<dbReference type="PROSITE" id="PS50108">
    <property type="entry name" value="CRIB"/>
    <property type="match status" value="1"/>
</dbReference>
<dbReference type="FunFam" id="3.30.200.20:FF:000705">
    <property type="entry name" value="Non-specific serine/threonine protein kinase"/>
    <property type="match status" value="1"/>
</dbReference>
<dbReference type="InterPro" id="IPR011009">
    <property type="entry name" value="Kinase-like_dom_sf"/>
</dbReference>
<name>A0A9D4P6S0_DERFA</name>
<evidence type="ECO:0000256" key="1">
    <source>
        <dbReference type="ARBA" id="ARBA00004496"/>
    </source>
</evidence>
<proteinExistence type="inferred from homology"/>
<dbReference type="AlphaFoldDB" id="A0A9D4P6S0"/>
<feature type="compositionally biased region" description="Basic residues" evidence="13">
    <location>
        <begin position="197"/>
        <end position="207"/>
    </location>
</feature>
<evidence type="ECO:0000313" key="16">
    <source>
        <dbReference type="EMBL" id="KAH7644674.1"/>
    </source>
</evidence>
<dbReference type="GO" id="GO:0005737">
    <property type="term" value="C:cytoplasm"/>
    <property type="evidence" value="ECO:0007669"/>
    <property type="project" value="UniProtKB-SubCell"/>
</dbReference>
<dbReference type="InterPro" id="IPR000719">
    <property type="entry name" value="Prot_kinase_dom"/>
</dbReference>
<dbReference type="GO" id="GO:0004674">
    <property type="term" value="F:protein serine/threonine kinase activity"/>
    <property type="evidence" value="ECO:0007669"/>
    <property type="project" value="UniProtKB-KW"/>
</dbReference>
<dbReference type="SUPFAM" id="SSF56112">
    <property type="entry name" value="Protein kinase-like (PK-like)"/>
    <property type="match status" value="1"/>
</dbReference>
<comment type="catalytic activity">
    <reaction evidence="11">
        <text>L-seryl-[protein] + ATP = O-phospho-L-seryl-[protein] + ADP + H(+)</text>
        <dbReference type="Rhea" id="RHEA:17989"/>
        <dbReference type="Rhea" id="RHEA-COMP:9863"/>
        <dbReference type="Rhea" id="RHEA-COMP:11604"/>
        <dbReference type="ChEBI" id="CHEBI:15378"/>
        <dbReference type="ChEBI" id="CHEBI:29999"/>
        <dbReference type="ChEBI" id="CHEBI:30616"/>
        <dbReference type="ChEBI" id="CHEBI:83421"/>
        <dbReference type="ChEBI" id="CHEBI:456216"/>
        <dbReference type="EC" id="2.7.11.1"/>
    </reaction>
</comment>
<dbReference type="Gene3D" id="3.30.200.20">
    <property type="entry name" value="Phosphorylase Kinase, domain 1"/>
    <property type="match status" value="1"/>
</dbReference>
<dbReference type="SMART" id="SM00220">
    <property type="entry name" value="S_TKc"/>
    <property type="match status" value="1"/>
</dbReference>
<evidence type="ECO:0000256" key="13">
    <source>
        <dbReference type="SAM" id="MobiDB-lite"/>
    </source>
</evidence>
<keyword evidence="7 12" id="KW-0547">Nucleotide-binding</keyword>
<dbReference type="InterPro" id="IPR036936">
    <property type="entry name" value="CRIB_dom_sf"/>
</dbReference>
<feature type="binding site" evidence="12">
    <location>
        <position position="334"/>
    </location>
    <ligand>
        <name>ATP</name>
        <dbReference type="ChEBI" id="CHEBI:30616"/>
    </ligand>
</feature>
<gene>
    <name evidence="16" type="ORF">HUG17_0212</name>
</gene>
<organism evidence="16">
    <name type="scientific">Dermatophagoides farinae</name>
    <name type="common">American house dust mite</name>
    <dbReference type="NCBI Taxonomy" id="6954"/>
    <lineage>
        <taxon>Eukaryota</taxon>
        <taxon>Metazoa</taxon>
        <taxon>Ecdysozoa</taxon>
        <taxon>Arthropoda</taxon>
        <taxon>Chelicerata</taxon>
        <taxon>Arachnida</taxon>
        <taxon>Acari</taxon>
        <taxon>Acariformes</taxon>
        <taxon>Sarcoptiformes</taxon>
        <taxon>Astigmata</taxon>
        <taxon>Psoroptidia</taxon>
        <taxon>Analgoidea</taxon>
        <taxon>Pyroglyphidae</taxon>
        <taxon>Dermatophagoidinae</taxon>
        <taxon>Dermatophagoides</taxon>
    </lineage>
</organism>
<keyword evidence="9 12" id="KW-0067">ATP-binding</keyword>
<dbReference type="FunFam" id="1.10.510.10:FF:000011">
    <property type="entry name" value="Non-specific serine/threonine protein kinase"/>
    <property type="match status" value="1"/>
</dbReference>
<evidence type="ECO:0000256" key="4">
    <source>
        <dbReference type="ARBA" id="ARBA00022490"/>
    </source>
</evidence>
<feature type="region of interest" description="Disordered" evidence="13">
    <location>
        <begin position="189"/>
        <end position="283"/>
    </location>
</feature>
<dbReference type="EMBL" id="SDOV01000001">
    <property type="protein sequence ID" value="KAH7644674.1"/>
    <property type="molecule type" value="Genomic_DNA"/>
</dbReference>
<evidence type="ECO:0000256" key="10">
    <source>
        <dbReference type="ARBA" id="ARBA00047899"/>
    </source>
</evidence>
<dbReference type="Proteomes" id="UP000828236">
    <property type="component" value="Unassembled WGS sequence"/>
</dbReference>
<evidence type="ECO:0000256" key="12">
    <source>
        <dbReference type="PROSITE-ProRule" id="PRU10141"/>
    </source>
</evidence>
<comment type="similarity">
    <text evidence="2">Belongs to the protein kinase superfamily. STE Ser/Thr protein kinase family. STE20 subfamily.</text>
</comment>
<evidence type="ECO:0000259" key="14">
    <source>
        <dbReference type="PROSITE" id="PS50011"/>
    </source>
</evidence>
<evidence type="ECO:0000259" key="15">
    <source>
        <dbReference type="PROSITE" id="PS50108"/>
    </source>
</evidence>
<evidence type="ECO:0000256" key="7">
    <source>
        <dbReference type="ARBA" id="ARBA00022741"/>
    </source>
</evidence>
<evidence type="ECO:0000256" key="11">
    <source>
        <dbReference type="ARBA" id="ARBA00048679"/>
    </source>
</evidence>
<keyword evidence="8 16" id="KW-0418">Kinase</keyword>
<evidence type="ECO:0000256" key="6">
    <source>
        <dbReference type="ARBA" id="ARBA00022679"/>
    </source>
</evidence>
<reference evidence="16" key="2">
    <citation type="journal article" date="2021" name="World Allergy Organ. J.">
        <title>Chromosome-level assembly of Dermatophagoides farinae genome and transcriptome reveals two novel allergens Der f 37 and Der f 39.</title>
        <authorList>
            <person name="Chen J."/>
            <person name="Cai Z."/>
            <person name="Fan D."/>
            <person name="Hu J."/>
            <person name="Hou Y."/>
            <person name="He Y."/>
            <person name="Zhang Z."/>
            <person name="Zhao Z."/>
            <person name="Gao P."/>
            <person name="Hu W."/>
            <person name="Sun J."/>
            <person name="Li J."/>
            <person name="Ji K."/>
        </authorList>
    </citation>
    <scope>NUCLEOTIDE SEQUENCE</scope>
    <source>
        <strain evidence="16">JKM2019</strain>
    </source>
</reference>
<sequence length="578" mass="66071">MSNIINKIFPSRRNQTKQSGYTPVVSNIGRPFQVKHNLHVGYNMDTGQIEGLPTPWVNLLRGANISRTEQQENPEAVINALQLVTYEMQRQPEKYLANQDLINTEIQEIEETWPQSKESSKILLDDDDSSSGDQSNNNKNSNLYETDDSEADQPINNNNTNQSTTTTTTTDKLAKQIEKRLQLEQEDDILNNNNNNNHHHHHHHHHYPQNENESKKKSPTSLDKFEKQQQQQQQQQEQKLKKKSESPAPVKNVAENASSDGNKSNNQQTKAILRKKEKKAKQMTEVEVKQVLKSIVNSGNPRVRYKMLKKIGSGASGTVFTALDNETQEKVAIKTMNISQQPKPDLICREICVMKDNRHANLVNYLDSYLVDDTDLWVVMEYLEGGPLTDVITETIMRETQIAAILREIVKAIAFLHSKGIIHRDIKSDNVLLEMDGQVKVTDFGFCAQIMPQEKRETMVGTPYWMAPEVVSRKQYGPKVDIWSLGIMIIEMLEGEPPYINEHPLKALYLIASKGKPEIKNKDQHSPELNDFLDRCLEIDVDKRWSADDLLQHPFLKKCESLNSIVPLIKTVKKLLNK</sequence>
<comment type="subcellular location">
    <subcellularLocation>
        <location evidence="1">Cytoplasm</location>
    </subcellularLocation>
</comment>
<comment type="caution">
    <text evidence="16">The sequence shown here is derived from an EMBL/GenBank/DDBJ whole genome shotgun (WGS) entry which is preliminary data.</text>
</comment>
<dbReference type="PROSITE" id="PS00107">
    <property type="entry name" value="PROTEIN_KINASE_ATP"/>
    <property type="match status" value="1"/>
</dbReference>
<evidence type="ECO:0000256" key="3">
    <source>
        <dbReference type="ARBA" id="ARBA00012513"/>
    </source>
</evidence>
<comment type="catalytic activity">
    <reaction evidence="10">
        <text>L-threonyl-[protein] + ATP = O-phospho-L-threonyl-[protein] + ADP + H(+)</text>
        <dbReference type="Rhea" id="RHEA:46608"/>
        <dbReference type="Rhea" id="RHEA-COMP:11060"/>
        <dbReference type="Rhea" id="RHEA-COMP:11605"/>
        <dbReference type="ChEBI" id="CHEBI:15378"/>
        <dbReference type="ChEBI" id="CHEBI:30013"/>
        <dbReference type="ChEBI" id="CHEBI:30616"/>
        <dbReference type="ChEBI" id="CHEBI:61977"/>
        <dbReference type="ChEBI" id="CHEBI:456216"/>
        <dbReference type="EC" id="2.7.11.1"/>
    </reaction>
</comment>
<dbReference type="EC" id="2.7.11.1" evidence="3"/>
<feature type="compositionally biased region" description="Polar residues" evidence="13">
    <location>
        <begin position="255"/>
        <end position="269"/>
    </location>
</feature>
<dbReference type="PANTHER" id="PTHR45832:SF22">
    <property type="entry name" value="SERINE_THREONINE-PROTEIN KINASE SAMKA-RELATED"/>
    <property type="match status" value="1"/>
</dbReference>
<feature type="compositionally biased region" description="Low complexity" evidence="13">
    <location>
        <begin position="131"/>
        <end position="143"/>
    </location>
</feature>
<evidence type="ECO:0000256" key="9">
    <source>
        <dbReference type="ARBA" id="ARBA00022840"/>
    </source>
</evidence>
<feature type="region of interest" description="Disordered" evidence="13">
    <location>
        <begin position="111"/>
        <end position="172"/>
    </location>
</feature>
<accession>A0A9D4P6S0</accession>
<evidence type="ECO:0000256" key="5">
    <source>
        <dbReference type="ARBA" id="ARBA00022527"/>
    </source>
</evidence>
<reference evidence="16" key="1">
    <citation type="submission" date="2020-06" db="EMBL/GenBank/DDBJ databases">
        <authorList>
            <person name="Ji K."/>
            <person name="Li J."/>
        </authorList>
    </citation>
    <scope>NUCLEOTIDE SEQUENCE</scope>
    <source>
        <strain evidence="16">JKM2019</strain>
        <tissue evidence="16">Whole body</tissue>
    </source>
</reference>
<feature type="domain" description="Protein kinase" evidence="14">
    <location>
        <begin position="305"/>
        <end position="556"/>
    </location>
</feature>
<feature type="compositionally biased region" description="Low complexity" evidence="13">
    <location>
        <begin position="228"/>
        <end position="237"/>
    </location>
</feature>
<protein>
    <recommendedName>
        <fullName evidence="3">non-specific serine/threonine protein kinase</fullName>
        <ecNumber evidence="3">2.7.11.1</ecNumber>
    </recommendedName>
</protein>
<dbReference type="InterPro" id="IPR008271">
    <property type="entry name" value="Ser/Thr_kinase_AS"/>
</dbReference>
<dbReference type="Gene3D" id="1.10.510.10">
    <property type="entry name" value="Transferase(Phosphotransferase) domain 1"/>
    <property type="match status" value="1"/>
</dbReference>
<evidence type="ECO:0000256" key="2">
    <source>
        <dbReference type="ARBA" id="ARBA00008874"/>
    </source>
</evidence>
<dbReference type="GO" id="GO:0005524">
    <property type="term" value="F:ATP binding"/>
    <property type="evidence" value="ECO:0007669"/>
    <property type="project" value="UniProtKB-UniRule"/>
</dbReference>
<dbReference type="InterPro" id="IPR017441">
    <property type="entry name" value="Protein_kinase_ATP_BS"/>
</dbReference>
<keyword evidence="5" id="KW-0723">Serine/threonine-protein kinase</keyword>
<feature type="compositionally biased region" description="Low complexity" evidence="13">
    <location>
        <begin position="156"/>
        <end position="170"/>
    </location>
</feature>
<dbReference type="Gene3D" id="3.90.810.10">
    <property type="entry name" value="CRIB domain"/>
    <property type="match status" value="1"/>
</dbReference>
<feature type="domain" description="CRIB" evidence="15">
    <location>
        <begin position="28"/>
        <end position="41"/>
    </location>
</feature>
<dbReference type="Pfam" id="PF00786">
    <property type="entry name" value="PBD"/>
    <property type="match status" value="1"/>
</dbReference>
<keyword evidence="4" id="KW-0963">Cytoplasm</keyword>
<dbReference type="Pfam" id="PF00069">
    <property type="entry name" value="Pkinase"/>
    <property type="match status" value="1"/>
</dbReference>